<protein>
    <submittedName>
        <fullName evidence="2">Uncharacterized protein</fullName>
    </submittedName>
</protein>
<sequence>MRTLLSLILLSLLLVQGPRPVAAQAPAEITPELIEMMRDIAAHPVVLISVRAQNERHKDIPQAQIDALDKQWVEQRKSDNQPLIAQIMGAPLSSYLIRKMAESRGLFIEMFVMDNKGLNVGQSSITGDFWQGDEGKYQKTFLVGPDAVFIDEITVDKKTGMQSQQVNFTLIDPDTKQPIGAMTVEVDLGQLALRKQLAAR</sequence>
<dbReference type="STRING" id="580166.AUP43_09090"/>
<dbReference type="OrthoDB" id="195732at2"/>
<feature type="chain" id="PRO_5007602223" evidence="1">
    <location>
        <begin position="23"/>
        <end position="200"/>
    </location>
</feature>
<gene>
    <name evidence="2" type="ORF">AUP43_09090</name>
</gene>
<dbReference type="AlphaFoldDB" id="A0A154W3L9"/>
<evidence type="ECO:0000256" key="1">
    <source>
        <dbReference type="SAM" id="SignalP"/>
    </source>
</evidence>
<organism evidence="2 3">
    <name type="scientific">Oceanibaculum pacificum</name>
    <dbReference type="NCBI Taxonomy" id="580166"/>
    <lineage>
        <taxon>Bacteria</taxon>
        <taxon>Pseudomonadati</taxon>
        <taxon>Pseudomonadota</taxon>
        <taxon>Alphaproteobacteria</taxon>
        <taxon>Rhodospirillales</taxon>
        <taxon>Oceanibaculaceae</taxon>
        <taxon>Oceanibaculum</taxon>
    </lineage>
</organism>
<evidence type="ECO:0000313" key="3">
    <source>
        <dbReference type="Proteomes" id="UP000076400"/>
    </source>
</evidence>
<feature type="signal peptide" evidence="1">
    <location>
        <begin position="1"/>
        <end position="22"/>
    </location>
</feature>
<comment type="caution">
    <text evidence="2">The sequence shown here is derived from an EMBL/GenBank/DDBJ whole genome shotgun (WGS) entry which is preliminary data.</text>
</comment>
<proteinExistence type="predicted"/>
<name>A0A154W3L9_9PROT</name>
<reference evidence="2 3" key="1">
    <citation type="submission" date="2015-12" db="EMBL/GenBank/DDBJ databases">
        <title>Genome sequence of Oceanibaculum pacificum MCCC 1A02656.</title>
        <authorList>
            <person name="Lu L."/>
            <person name="Lai Q."/>
            <person name="Shao Z."/>
            <person name="Qian P."/>
        </authorList>
    </citation>
    <scope>NUCLEOTIDE SEQUENCE [LARGE SCALE GENOMIC DNA]</scope>
    <source>
        <strain evidence="2 3">MCCC 1A02656</strain>
    </source>
</reference>
<evidence type="ECO:0000313" key="2">
    <source>
        <dbReference type="EMBL" id="KZD08154.1"/>
    </source>
</evidence>
<keyword evidence="1" id="KW-0732">Signal</keyword>
<dbReference type="Proteomes" id="UP000076400">
    <property type="component" value="Unassembled WGS sequence"/>
</dbReference>
<accession>A0A154W3L9</accession>
<dbReference type="EMBL" id="LPXN01000108">
    <property type="protein sequence ID" value="KZD08154.1"/>
    <property type="molecule type" value="Genomic_DNA"/>
</dbReference>
<keyword evidence="3" id="KW-1185">Reference proteome</keyword>